<dbReference type="RefSeq" id="WP_254158712.1">
    <property type="nucleotide sequence ID" value="NZ_CP100355.1"/>
</dbReference>
<dbReference type="Proteomes" id="UP001056855">
    <property type="component" value="Chromosome"/>
</dbReference>
<protein>
    <submittedName>
        <fullName evidence="1">Uncharacterized protein</fullName>
    </submittedName>
</protein>
<organism evidence="1 2">
    <name type="scientific">Natronosalvus rutilus</name>
    <dbReference type="NCBI Taxonomy" id="2953753"/>
    <lineage>
        <taxon>Archaea</taxon>
        <taxon>Methanobacteriati</taxon>
        <taxon>Methanobacteriota</taxon>
        <taxon>Stenosarchaea group</taxon>
        <taxon>Halobacteria</taxon>
        <taxon>Halobacteriales</taxon>
        <taxon>Natrialbaceae</taxon>
        <taxon>Natronosalvus</taxon>
    </lineage>
</organism>
<dbReference type="PROSITE" id="PS51257">
    <property type="entry name" value="PROKAR_LIPOPROTEIN"/>
    <property type="match status" value="1"/>
</dbReference>
<dbReference type="KEGG" id="sawl:NGM29_02570"/>
<proteinExistence type="predicted"/>
<accession>A0A9E7NCJ2</accession>
<dbReference type="EMBL" id="CP100355">
    <property type="protein sequence ID" value="UTF54187.1"/>
    <property type="molecule type" value="Genomic_DNA"/>
</dbReference>
<keyword evidence="2" id="KW-1185">Reference proteome</keyword>
<dbReference type="GeneID" id="73288894"/>
<sequence>MKRRPYLATLGSSFVGGCLSSVPGVGDDATNVTSSELAPPTNWSDQVIAEESFNRSATPIFADGEDRNGRIESNPGGTITDHLFFDDDGTDRYGVRGRIEFDRPGSYIETVRATLDQDDGERVVESQLFVERSRETYLFEIVTTEGSADAVDRYTLEEPEGGTSGPGPTVEDGSTLVEKGWGQLGTADGEPVYGAAITLQNATQVKTGEAGVVVEALLEDETVACNDSASAELEPGETHTFYVPYLRFDPGAVVETAVRHWLLE</sequence>
<evidence type="ECO:0000313" key="2">
    <source>
        <dbReference type="Proteomes" id="UP001056855"/>
    </source>
</evidence>
<gene>
    <name evidence="1" type="ORF">NGM29_02570</name>
</gene>
<dbReference type="AlphaFoldDB" id="A0A9E7NCJ2"/>
<reference evidence="1" key="1">
    <citation type="submission" date="2022-06" db="EMBL/GenBank/DDBJ databases">
        <title>Diverse halophilic archaea isolated from saline environments.</title>
        <authorList>
            <person name="Cui H.-L."/>
        </authorList>
    </citation>
    <scope>NUCLEOTIDE SEQUENCE</scope>
    <source>
        <strain evidence="1">WLHS1</strain>
    </source>
</reference>
<name>A0A9E7NCJ2_9EURY</name>
<evidence type="ECO:0000313" key="1">
    <source>
        <dbReference type="EMBL" id="UTF54187.1"/>
    </source>
</evidence>